<reference evidence="1" key="1">
    <citation type="journal article" date="2021" name="Proc. Natl. Acad. Sci. U.S.A.">
        <title>A Catalog of Tens of Thousands of Viruses from Human Metagenomes Reveals Hidden Associations with Chronic Diseases.</title>
        <authorList>
            <person name="Tisza M.J."/>
            <person name="Buck C.B."/>
        </authorList>
    </citation>
    <scope>NUCLEOTIDE SEQUENCE</scope>
    <source>
        <strain evidence="1">CtF6o6</strain>
    </source>
</reference>
<sequence length="32" mass="3450">MISKANLIVRSICSTPTKSNNPLYKSLSNIVG</sequence>
<evidence type="ECO:0000313" key="1">
    <source>
        <dbReference type="EMBL" id="DAE18058.1"/>
    </source>
</evidence>
<proteinExistence type="predicted"/>
<dbReference type="EMBL" id="BK015650">
    <property type="protein sequence ID" value="DAE18058.1"/>
    <property type="molecule type" value="Genomic_DNA"/>
</dbReference>
<protein>
    <submittedName>
        <fullName evidence="1">Uncharacterized protein</fullName>
    </submittedName>
</protein>
<name>A0A8S5QGG2_9CAUD</name>
<organism evidence="1">
    <name type="scientific">Siphoviridae sp. ctF6o6</name>
    <dbReference type="NCBI Taxonomy" id="2825402"/>
    <lineage>
        <taxon>Viruses</taxon>
        <taxon>Duplodnaviria</taxon>
        <taxon>Heunggongvirae</taxon>
        <taxon>Uroviricota</taxon>
        <taxon>Caudoviricetes</taxon>
    </lineage>
</organism>
<accession>A0A8S5QGG2</accession>